<evidence type="ECO:0000313" key="2">
    <source>
        <dbReference type="EMBL" id="KAG8518458.1"/>
    </source>
</evidence>
<gene>
    <name evidence="2" type="ORF">J0S82_015008</name>
</gene>
<organism evidence="2 3">
    <name type="scientific">Galemys pyrenaicus</name>
    <name type="common">Iberian desman</name>
    <name type="synonym">Pyrenean desman</name>
    <dbReference type="NCBI Taxonomy" id="202257"/>
    <lineage>
        <taxon>Eukaryota</taxon>
        <taxon>Metazoa</taxon>
        <taxon>Chordata</taxon>
        <taxon>Craniata</taxon>
        <taxon>Vertebrata</taxon>
        <taxon>Euteleostomi</taxon>
        <taxon>Mammalia</taxon>
        <taxon>Eutheria</taxon>
        <taxon>Laurasiatheria</taxon>
        <taxon>Eulipotyphla</taxon>
        <taxon>Talpidae</taxon>
        <taxon>Galemys</taxon>
    </lineage>
</organism>
<comment type="caution">
    <text evidence="2">The sequence shown here is derived from an EMBL/GenBank/DDBJ whole genome shotgun (WGS) entry which is preliminary data.</text>
</comment>
<dbReference type="Proteomes" id="UP000700334">
    <property type="component" value="Unassembled WGS sequence"/>
</dbReference>
<dbReference type="AlphaFoldDB" id="A0A8J6ACX9"/>
<reference evidence="2" key="1">
    <citation type="journal article" date="2021" name="Evol. Appl.">
        <title>The genome of the Pyrenean desman and the effects of bottlenecks and inbreeding on the genomic landscape of an endangered species.</title>
        <authorList>
            <person name="Escoda L."/>
            <person name="Castresana J."/>
        </authorList>
    </citation>
    <scope>NUCLEOTIDE SEQUENCE</scope>
    <source>
        <strain evidence="2">IBE-C5619</strain>
    </source>
</reference>
<evidence type="ECO:0000256" key="1">
    <source>
        <dbReference type="SAM" id="MobiDB-lite"/>
    </source>
</evidence>
<dbReference type="EMBL" id="JAGFMF010011631">
    <property type="protein sequence ID" value="KAG8518458.1"/>
    <property type="molecule type" value="Genomic_DNA"/>
</dbReference>
<name>A0A8J6ACX9_GALPY</name>
<protein>
    <submittedName>
        <fullName evidence="2">Uncharacterized protein</fullName>
    </submittedName>
</protein>
<feature type="region of interest" description="Disordered" evidence="1">
    <location>
        <begin position="15"/>
        <end position="256"/>
    </location>
</feature>
<feature type="compositionally biased region" description="Pro residues" evidence="1">
    <location>
        <begin position="98"/>
        <end position="112"/>
    </location>
</feature>
<sequence>MLMSILRLNQLLSFSGRPQRGSETRVCAPTPTLPLAPSARACQTPPAPARPGPTRRAAAPTPSAPETSAGTERGTAGAGPAGSGLVSGTRGGGRLAGVPPPPGQSVPWPPPQTHRQKDRQPATKGGARSPSILSPAAEGRNPGSFYPAPRRSAALRVPGPRLRTDGPPDNGPWAAARAGRAGAIRDWAPAGGGRLRAEPVTGSRGAALQTDKANGRQTDGGGKDGDAGGGSAQLAHPQREGRVHELLLSPSPRSPA</sequence>
<feature type="compositionally biased region" description="Low complexity" evidence="1">
    <location>
        <begin position="28"/>
        <end position="37"/>
    </location>
</feature>
<proteinExistence type="predicted"/>
<dbReference type="OrthoDB" id="9809496at2759"/>
<accession>A0A8J6ACX9</accession>
<feature type="compositionally biased region" description="Low complexity" evidence="1">
    <location>
        <begin position="52"/>
        <end position="71"/>
    </location>
</feature>
<keyword evidence="3" id="KW-1185">Reference proteome</keyword>
<evidence type="ECO:0000313" key="3">
    <source>
        <dbReference type="Proteomes" id="UP000700334"/>
    </source>
</evidence>